<protein>
    <submittedName>
        <fullName evidence="1">Uncharacterized protein</fullName>
    </submittedName>
</protein>
<accession>A0A7U7ETN9</accession>
<evidence type="ECO:0000313" key="2">
    <source>
        <dbReference type="Proteomes" id="UP000583387"/>
    </source>
</evidence>
<dbReference type="Proteomes" id="UP000583387">
    <property type="component" value="Unassembled WGS sequence"/>
</dbReference>
<dbReference type="AlphaFoldDB" id="A0A7U7ETN9"/>
<organism evidence="1 2">
    <name type="scientific">Zestomonas carbonaria</name>
    <dbReference type="NCBI Taxonomy" id="2762745"/>
    <lineage>
        <taxon>Bacteria</taxon>
        <taxon>Pseudomonadati</taxon>
        <taxon>Pseudomonadota</taxon>
        <taxon>Gammaproteobacteria</taxon>
        <taxon>Pseudomonadales</taxon>
        <taxon>Pseudomonadaceae</taxon>
        <taxon>Zestomonas</taxon>
    </lineage>
</organism>
<reference evidence="1 2" key="1">
    <citation type="submission" date="2020-08" db="EMBL/GenBank/DDBJ databases">
        <authorList>
            <person name="Criscuolo A."/>
        </authorList>
    </citation>
    <scope>NUCLEOTIDE SEQUENCE [LARGE SCALE GENOMIC DNA]</scope>
    <source>
        <strain evidence="1">CIP111764</strain>
    </source>
</reference>
<evidence type="ECO:0000313" key="1">
    <source>
        <dbReference type="EMBL" id="CAD5110405.1"/>
    </source>
</evidence>
<dbReference type="EMBL" id="CAJFCI010000086">
    <property type="protein sequence ID" value="CAD5110405.1"/>
    <property type="molecule type" value="Genomic_DNA"/>
</dbReference>
<sequence length="135" mass="15078">MSNTALDATLETLGQDAMEGNLPRPTTVCKDCTEVAVPFSINAGNGPRDADRARGIPSHDGAATEAWFLDNPWITDRIQNFRDTFLLRVLLRFGELKGEAYMAEFYTYIAAKGLELTSIENLMVTEKYITPNFMH</sequence>
<comment type="caution">
    <text evidence="1">The sequence shown here is derived from an EMBL/GenBank/DDBJ whole genome shotgun (WGS) entry which is preliminary data.</text>
</comment>
<gene>
    <name evidence="1" type="ORF">PSEWESI4_04728</name>
</gene>
<proteinExistence type="predicted"/>
<name>A0A7U7ETN9_9GAMM</name>
<keyword evidence="2" id="KW-1185">Reference proteome</keyword>
<dbReference type="RefSeq" id="WP_187673711.1">
    <property type="nucleotide sequence ID" value="NZ_CAJFCI010000086.1"/>
</dbReference>